<reference evidence="6 7" key="1">
    <citation type="submission" date="2016-10" db="EMBL/GenBank/DDBJ databases">
        <authorList>
            <person name="de Groot N.N."/>
        </authorList>
    </citation>
    <scope>NUCLEOTIDE SEQUENCE [LARGE SCALE GENOMIC DNA]</scope>
    <source>
        <strain evidence="6 7">Nm22</strain>
    </source>
</reference>
<sequence>MNFLPHTETELREMLSTLGLSQLEALFADIPEHVRFPDLTLPSPLSQMELEAHLRKVAGRNANASSHECFLGAGAYHHYVPATVDYVIRRGEFFTAYTPYQPEASQGMLQAMFEYESMICQLTGMGVTNASHYDGATALAEAVRMALDLASGNRQKIVLSPAINPHYRETVRTYLHGSEVSLVGENTVPDELDSLLSQLDDQVAALVIQNPNFLGQFENITGIAEKVHQAGALLIVVADPIALGLFQSPGSYGADVVIADGQPLGIPLSFGGPYLGIFATRTTYVRHMPGRVVGETVDQSGRRGYVLTLAAREQHIRRARATSNICTNSGLMALAAATYLATLGESGLRKVAALCFHKSHYAAQQLAEKTGLEVNAHAPSKPFFKEFYVQLPRPVDEVNRILREEYGVIGGFDLGACYPGFERQMLIAVTEMNTKAAIDRLVDALVTVTR</sequence>
<dbReference type="GO" id="GO:0004375">
    <property type="term" value="F:glycine dehydrogenase (decarboxylating) activity"/>
    <property type="evidence" value="ECO:0007669"/>
    <property type="project" value="UniProtKB-EC"/>
</dbReference>
<dbReference type="Pfam" id="PF02347">
    <property type="entry name" value="GDC-P"/>
    <property type="match status" value="1"/>
</dbReference>
<keyword evidence="2 4" id="KW-0560">Oxidoreductase</keyword>
<comment type="similarity">
    <text evidence="4">Belongs to the GcvP family. N-terminal subunit subfamily.</text>
</comment>
<dbReference type="EMBL" id="FOCP01000030">
    <property type="protein sequence ID" value="SEN65370.1"/>
    <property type="molecule type" value="Genomic_DNA"/>
</dbReference>
<evidence type="ECO:0000256" key="3">
    <source>
        <dbReference type="ARBA" id="ARBA00049026"/>
    </source>
</evidence>
<dbReference type="InterPro" id="IPR049315">
    <property type="entry name" value="GDC-P_N"/>
</dbReference>
<dbReference type="GO" id="GO:0009116">
    <property type="term" value="P:nucleoside metabolic process"/>
    <property type="evidence" value="ECO:0007669"/>
    <property type="project" value="InterPro"/>
</dbReference>
<evidence type="ECO:0000313" key="7">
    <source>
        <dbReference type="Proteomes" id="UP000199459"/>
    </source>
</evidence>
<comment type="catalytic activity">
    <reaction evidence="3 4">
        <text>N(6)-[(R)-lipoyl]-L-lysyl-[glycine-cleavage complex H protein] + glycine + H(+) = N(6)-[(R)-S(8)-aminomethyldihydrolipoyl]-L-lysyl-[glycine-cleavage complex H protein] + CO2</text>
        <dbReference type="Rhea" id="RHEA:24304"/>
        <dbReference type="Rhea" id="RHEA-COMP:10494"/>
        <dbReference type="Rhea" id="RHEA-COMP:10495"/>
        <dbReference type="ChEBI" id="CHEBI:15378"/>
        <dbReference type="ChEBI" id="CHEBI:16526"/>
        <dbReference type="ChEBI" id="CHEBI:57305"/>
        <dbReference type="ChEBI" id="CHEBI:83099"/>
        <dbReference type="ChEBI" id="CHEBI:83143"/>
        <dbReference type="EC" id="1.4.4.2"/>
    </reaction>
</comment>
<evidence type="ECO:0000256" key="1">
    <source>
        <dbReference type="ARBA" id="ARBA00003788"/>
    </source>
</evidence>
<feature type="domain" description="Glycine cleavage system P-protein N-terminal" evidence="5">
    <location>
        <begin position="2"/>
        <end position="444"/>
    </location>
</feature>
<dbReference type="Gene3D" id="3.90.1150.10">
    <property type="entry name" value="Aspartate Aminotransferase, domain 1"/>
    <property type="match status" value="1"/>
</dbReference>
<dbReference type="InterPro" id="IPR020581">
    <property type="entry name" value="GDC_P"/>
</dbReference>
<dbReference type="SUPFAM" id="SSF53383">
    <property type="entry name" value="PLP-dependent transferases"/>
    <property type="match status" value="1"/>
</dbReference>
<dbReference type="PANTHER" id="PTHR42806">
    <property type="entry name" value="GLYCINE CLEAVAGE SYSTEM P-PROTEIN"/>
    <property type="match status" value="1"/>
</dbReference>
<comment type="subunit">
    <text evidence="4">The glycine cleavage system is composed of four proteins: P, T, L and H. In this organism, the P 'protein' is a heterodimer of two subunits.</text>
</comment>
<dbReference type="InterPro" id="IPR015421">
    <property type="entry name" value="PyrdxlP-dep_Trfase_major"/>
</dbReference>
<organism evidence="6 7">
    <name type="scientific">Nitrosomonas marina</name>
    <dbReference type="NCBI Taxonomy" id="917"/>
    <lineage>
        <taxon>Bacteria</taxon>
        <taxon>Pseudomonadati</taxon>
        <taxon>Pseudomonadota</taxon>
        <taxon>Betaproteobacteria</taxon>
        <taxon>Nitrosomonadales</taxon>
        <taxon>Nitrosomonadaceae</taxon>
        <taxon>Nitrosomonas</taxon>
    </lineage>
</organism>
<dbReference type="OrthoDB" id="9801272at2"/>
<evidence type="ECO:0000256" key="2">
    <source>
        <dbReference type="ARBA" id="ARBA00023002"/>
    </source>
</evidence>
<dbReference type="InterPro" id="IPR023010">
    <property type="entry name" value="GcvPA"/>
</dbReference>
<gene>
    <name evidence="4" type="primary">gcvPA</name>
    <name evidence="6" type="ORF">SAMN05216325_13026</name>
</gene>
<name>A0A1H8I9A0_9PROT</name>
<dbReference type="AlphaFoldDB" id="A0A1H8I9A0"/>
<evidence type="ECO:0000256" key="4">
    <source>
        <dbReference type="HAMAP-Rule" id="MF_00712"/>
    </source>
</evidence>
<dbReference type="NCBIfam" id="NF001696">
    <property type="entry name" value="PRK00451.1"/>
    <property type="match status" value="1"/>
</dbReference>
<dbReference type="PIRSF" id="PIRSF006815">
    <property type="entry name" value="GcvPA"/>
    <property type="match status" value="1"/>
</dbReference>
<evidence type="ECO:0000313" key="6">
    <source>
        <dbReference type="EMBL" id="SEN65370.1"/>
    </source>
</evidence>
<dbReference type="Gene3D" id="3.40.640.10">
    <property type="entry name" value="Type I PLP-dependent aspartate aminotransferase-like (Major domain)"/>
    <property type="match status" value="1"/>
</dbReference>
<protein>
    <recommendedName>
        <fullName evidence="4">Probable glycine dehydrogenase (decarboxylating) subunit 1</fullName>
        <ecNumber evidence="4">1.4.4.2</ecNumber>
    </recommendedName>
    <alternativeName>
        <fullName evidence="4">Glycine cleavage system P-protein subunit 1</fullName>
    </alternativeName>
    <alternativeName>
        <fullName evidence="4">Glycine decarboxylase subunit 1</fullName>
    </alternativeName>
    <alternativeName>
        <fullName evidence="4">Glycine dehydrogenase (aminomethyl-transferring) subunit 1</fullName>
    </alternativeName>
</protein>
<comment type="function">
    <text evidence="1 4">The glycine cleavage system catalyzes the degradation of glycine. The P protein binds the alpha-amino group of glycine through its pyridoxal phosphate cofactor; CO(2) is released and the remaining methylamine moiety is then transferred to the lipoamide cofactor of the H protein.</text>
</comment>
<dbReference type="HAMAP" id="MF_00712">
    <property type="entry name" value="GcvPA"/>
    <property type="match status" value="1"/>
</dbReference>
<dbReference type="Proteomes" id="UP000199459">
    <property type="component" value="Unassembled WGS sequence"/>
</dbReference>
<dbReference type="InterPro" id="IPR015424">
    <property type="entry name" value="PyrdxlP-dep_Trfase"/>
</dbReference>
<dbReference type="STRING" id="917.SAMN05216326_12841"/>
<dbReference type="PANTHER" id="PTHR42806:SF1">
    <property type="entry name" value="GLYCINE DEHYDROGENASE (DECARBOXYLATING)"/>
    <property type="match status" value="1"/>
</dbReference>
<dbReference type="RefSeq" id="WP_090634514.1">
    <property type="nucleotide sequence ID" value="NZ_FOCP01000030.1"/>
</dbReference>
<dbReference type="EC" id="1.4.4.2" evidence="4"/>
<dbReference type="InterPro" id="IPR015422">
    <property type="entry name" value="PyrdxlP-dep_Trfase_small"/>
</dbReference>
<accession>A0A1H8I9A0</accession>
<proteinExistence type="inferred from homology"/>
<dbReference type="GO" id="GO:0019464">
    <property type="term" value="P:glycine decarboxylation via glycine cleavage system"/>
    <property type="evidence" value="ECO:0007669"/>
    <property type="project" value="UniProtKB-UniRule"/>
</dbReference>
<dbReference type="CDD" id="cd00613">
    <property type="entry name" value="GDC-P"/>
    <property type="match status" value="1"/>
</dbReference>
<evidence type="ECO:0000259" key="5">
    <source>
        <dbReference type="Pfam" id="PF02347"/>
    </source>
</evidence>